<evidence type="ECO:0008006" key="4">
    <source>
        <dbReference type="Google" id="ProtNLM"/>
    </source>
</evidence>
<keyword evidence="3" id="KW-1185">Reference proteome</keyword>
<dbReference type="RefSeq" id="WP_182301956.1">
    <property type="nucleotide sequence ID" value="NZ_CP041969.1"/>
</dbReference>
<evidence type="ECO:0000313" key="2">
    <source>
        <dbReference type="EMBL" id="QMV40600.1"/>
    </source>
</evidence>
<dbReference type="EMBL" id="CP041969">
    <property type="protein sequence ID" value="QMV40600.1"/>
    <property type="molecule type" value="Genomic_DNA"/>
</dbReference>
<gene>
    <name evidence="2" type="ORF">FPL14_04820</name>
</gene>
<dbReference type="KEGG" id="cchl:FPL14_04820"/>
<evidence type="ECO:0000256" key="1">
    <source>
        <dbReference type="SAM" id="Phobius"/>
    </source>
</evidence>
<dbReference type="AlphaFoldDB" id="A0A7G5BUG6"/>
<proteinExistence type="predicted"/>
<keyword evidence="1" id="KW-1133">Transmembrane helix</keyword>
<organism evidence="2 3">
    <name type="scientific">Cohnella cholangitidis</name>
    <dbReference type="NCBI Taxonomy" id="2598458"/>
    <lineage>
        <taxon>Bacteria</taxon>
        <taxon>Bacillati</taxon>
        <taxon>Bacillota</taxon>
        <taxon>Bacilli</taxon>
        <taxon>Bacillales</taxon>
        <taxon>Paenibacillaceae</taxon>
        <taxon>Cohnella</taxon>
    </lineage>
</organism>
<dbReference type="Proteomes" id="UP000515679">
    <property type="component" value="Chromosome"/>
</dbReference>
<evidence type="ECO:0000313" key="3">
    <source>
        <dbReference type="Proteomes" id="UP000515679"/>
    </source>
</evidence>
<feature type="transmembrane region" description="Helical" evidence="1">
    <location>
        <begin position="6"/>
        <end position="26"/>
    </location>
</feature>
<keyword evidence="1" id="KW-0812">Transmembrane</keyword>
<sequence length="145" mass="15703">MAWELAGYSVAAAVLIVALSVLYGIANVARSLRRLDHAAMNLSKEAEASLRQCSRLAEEASEAISVSRQSLQGFATLAEGARALGEAVQTTAQTAVRVTELYREKLTAPLQSCADKCDEKAGETPDLMDIGRRMWSMWKQRTGQG</sequence>
<name>A0A7G5BUG6_9BACL</name>
<keyword evidence="1" id="KW-0472">Membrane</keyword>
<reference evidence="2 3" key="1">
    <citation type="submission" date="2019-07" db="EMBL/GenBank/DDBJ databases">
        <authorList>
            <person name="Kim J.K."/>
            <person name="Cheong H.-M."/>
            <person name="Choi Y."/>
            <person name="Hwang K.J."/>
            <person name="Lee S."/>
            <person name="Choi C."/>
        </authorList>
    </citation>
    <scope>NUCLEOTIDE SEQUENCE [LARGE SCALE GENOMIC DNA]</scope>
    <source>
        <strain evidence="2 3">KS 22</strain>
    </source>
</reference>
<protein>
    <recommendedName>
        <fullName evidence="4">DUF948 domain-containing protein</fullName>
    </recommendedName>
</protein>
<accession>A0A7G5BUG6</accession>